<gene>
    <name evidence="2" type="ORF">GV827_08030</name>
</gene>
<reference evidence="2 3" key="1">
    <citation type="submission" date="2020-01" db="EMBL/GenBank/DDBJ databases">
        <title>Sulfitobacter sediminilitoris sp. nov., isolated from a tidal flat.</title>
        <authorList>
            <person name="Park S."/>
            <person name="Yoon J.-H."/>
        </authorList>
    </citation>
    <scope>NUCLEOTIDE SEQUENCE [LARGE SCALE GENOMIC DNA]</scope>
    <source>
        <strain evidence="2 3">JBTF-M27</strain>
    </source>
</reference>
<dbReference type="AlphaFoldDB" id="A0A6P0CAY0"/>
<evidence type="ECO:0000313" key="2">
    <source>
        <dbReference type="EMBL" id="NEK22345.1"/>
    </source>
</evidence>
<protein>
    <submittedName>
        <fullName evidence="2">Rhodanese-like domain-containing protein</fullName>
    </submittedName>
</protein>
<sequence length="166" mass="17412">MTGPSDIPPSEKPFSPPRAARRGFLLSGLAVAGLAALTAAQWYNIGAEVSDSDLTAPEAYEAAASGEIILIDIRRPDEWARTGVGQNALPIDMRAPTFIDSLLAVTNGRRDVPVALICARGVRSARLARRLSDAGFTSILDVPEGMMGSGAGPGWLDRGLPVAMVE</sequence>
<keyword evidence="3" id="KW-1185">Reference proteome</keyword>
<dbReference type="RefSeq" id="WP_164353278.1">
    <property type="nucleotide sequence ID" value="NZ_JAABNT010000004.1"/>
</dbReference>
<dbReference type="Proteomes" id="UP000468591">
    <property type="component" value="Unassembled WGS sequence"/>
</dbReference>
<accession>A0A6P0CAY0</accession>
<feature type="domain" description="Rhodanese" evidence="1">
    <location>
        <begin position="64"/>
        <end position="158"/>
    </location>
</feature>
<name>A0A6P0CAY0_9RHOB</name>
<proteinExistence type="predicted"/>
<dbReference type="InterPro" id="IPR036873">
    <property type="entry name" value="Rhodanese-like_dom_sf"/>
</dbReference>
<dbReference type="SUPFAM" id="SSF52821">
    <property type="entry name" value="Rhodanese/Cell cycle control phosphatase"/>
    <property type="match status" value="1"/>
</dbReference>
<evidence type="ECO:0000259" key="1">
    <source>
        <dbReference type="PROSITE" id="PS50206"/>
    </source>
</evidence>
<dbReference type="SMART" id="SM00450">
    <property type="entry name" value="RHOD"/>
    <property type="match status" value="1"/>
</dbReference>
<dbReference type="InterPro" id="IPR001763">
    <property type="entry name" value="Rhodanese-like_dom"/>
</dbReference>
<dbReference type="Gene3D" id="3.40.250.10">
    <property type="entry name" value="Rhodanese-like domain"/>
    <property type="match status" value="1"/>
</dbReference>
<dbReference type="PROSITE" id="PS50206">
    <property type="entry name" value="RHODANESE_3"/>
    <property type="match status" value="1"/>
</dbReference>
<organism evidence="2 3">
    <name type="scientific">Sulfitobacter sediminilitoris</name>
    <dbReference type="NCBI Taxonomy" id="2698830"/>
    <lineage>
        <taxon>Bacteria</taxon>
        <taxon>Pseudomonadati</taxon>
        <taxon>Pseudomonadota</taxon>
        <taxon>Alphaproteobacteria</taxon>
        <taxon>Rhodobacterales</taxon>
        <taxon>Roseobacteraceae</taxon>
        <taxon>Sulfitobacter</taxon>
    </lineage>
</organism>
<evidence type="ECO:0000313" key="3">
    <source>
        <dbReference type="Proteomes" id="UP000468591"/>
    </source>
</evidence>
<dbReference type="EMBL" id="JAABNT010000004">
    <property type="protein sequence ID" value="NEK22345.1"/>
    <property type="molecule type" value="Genomic_DNA"/>
</dbReference>
<dbReference type="Pfam" id="PF00581">
    <property type="entry name" value="Rhodanese"/>
    <property type="match status" value="1"/>
</dbReference>
<comment type="caution">
    <text evidence="2">The sequence shown here is derived from an EMBL/GenBank/DDBJ whole genome shotgun (WGS) entry which is preliminary data.</text>
</comment>
<dbReference type="CDD" id="cd00158">
    <property type="entry name" value="RHOD"/>
    <property type="match status" value="1"/>
</dbReference>